<dbReference type="InterPro" id="IPR005346">
    <property type="entry name" value="RnfH"/>
</dbReference>
<dbReference type="NCBIfam" id="NF002490">
    <property type="entry name" value="PRK01777.1"/>
    <property type="match status" value="1"/>
</dbReference>
<evidence type="ECO:0000256" key="2">
    <source>
        <dbReference type="HAMAP-Rule" id="MF_00460"/>
    </source>
</evidence>
<dbReference type="Gene3D" id="3.10.20.280">
    <property type="entry name" value="RnfH-like"/>
    <property type="match status" value="1"/>
</dbReference>
<dbReference type="PANTHER" id="PTHR37483:SF1">
    <property type="entry name" value="UPF0125 PROTEIN RATB"/>
    <property type="match status" value="1"/>
</dbReference>
<dbReference type="InterPro" id="IPR037021">
    <property type="entry name" value="RnfH_sf"/>
</dbReference>
<proteinExistence type="inferred from homology"/>
<keyword evidence="4" id="KW-1185">Reference proteome</keyword>
<dbReference type="HAMAP" id="MF_00460">
    <property type="entry name" value="UPF0125_RnfH"/>
    <property type="match status" value="1"/>
</dbReference>
<comment type="caution">
    <text evidence="3">The sequence shown here is derived from an EMBL/GenBank/DDBJ whole genome shotgun (WGS) entry which is preliminary data.</text>
</comment>
<dbReference type="Proteomes" id="UP000072660">
    <property type="component" value="Unassembled WGS sequence"/>
</dbReference>
<dbReference type="AlphaFoldDB" id="A0A139SWS5"/>
<reference evidence="3 4" key="1">
    <citation type="submission" date="2016-02" db="EMBL/GenBank/DDBJ databases">
        <authorList>
            <person name="Wen L."/>
            <person name="He K."/>
            <person name="Yang H."/>
        </authorList>
    </citation>
    <scope>NUCLEOTIDE SEQUENCE [LARGE SCALE GENOMIC DNA]</scope>
    <source>
        <strain evidence="3 4">CV58</strain>
    </source>
</reference>
<gene>
    <name evidence="3" type="ORF">AXE65_10935</name>
</gene>
<name>A0A139SWS5_9GAMM</name>
<dbReference type="SUPFAM" id="SSF54285">
    <property type="entry name" value="MoaD/ThiS"/>
    <property type="match status" value="1"/>
</dbReference>
<evidence type="ECO:0000256" key="1">
    <source>
        <dbReference type="ARBA" id="ARBA00010645"/>
    </source>
</evidence>
<accession>A0A139SWS5</accession>
<comment type="similarity">
    <text evidence="1 2">Belongs to the UPF0125 (RnfH) family.</text>
</comment>
<organism evidence="3 4">
    <name type="scientific">Ventosimonas gracilis</name>
    <dbReference type="NCBI Taxonomy" id="1680762"/>
    <lineage>
        <taxon>Bacteria</taxon>
        <taxon>Pseudomonadati</taxon>
        <taxon>Pseudomonadota</taxon>
        <taxon>Gammaproteobacteria</taxon>
        <taxon>Pseudomonadales</taxon>
        <taxon>Ventosimonadaceae</taxon>
        <taxon>Ventosimonas</taxon>
    </lineage>
</organism>
<evidence type="ECO:0000313" key="4">
    <source>
        <dbReference type="Proteomes" id="UP000072660"/>
    </source>
</evidence>
<protein>
    <recommendedName>
        <fullName evidence="2">UPF0125 protein AXE65_10935</fullName>
    </recommendedName>
</protein>
<sequence length="93" mass="10233">MVSVEVVYAAPNQQVICRLAMKEGSSARQAALASGLAAKFPELDLSCCALGIFGKRLKNPEAHVLQEGERVEIYRPLRLDPKEIRRRRAAKAA</sequence>
<dbReference type="PANTHER" id="PTHR37483">
    <property type="entry name" value="UPF0125 PROTEIN RATB"/>
    <property type="match status" value="1"/>
</dbReference>
<dbReference type="EMBL" id="LSZO01000058">
    <property type="protein sequence ID" value="KXU38954.1"/>
    <property type="molecule type" value="Genomic_DNA"/>
</dbReference>
<evidence type="ECO:0000313" key="3">
    <source>
        <dbReference type="EMBL" id="KXU38954.1"/>
    </source>
</evidence>
<dbReference type="OrthoDB" id="9796575at2"/>
<dbReference type="Pfam" id="PF03658">
    <property type="entry name" value="Ub-RnfH"/>
    <property type="match status" value="1"/>
</dbReference>
<dbReference type="InterPro" id="IPR016155">
    <property type="entry name" value="Mopterin_synth/thiamin_S_b"/>
</dbReference>